<evidence type="ECO:0000256" key="1">
    <source>
        <dbReference type="SAM" id="MobiDB-lite"/>
    </source>
</evidence>
<keyword evidence="2" id="KW-1133">Transmembrane helix</keyword>
<keyword evidence="4" id="KW-1185">Reference proteome</keyword>
<organism evidence="3 4">
    <name type="scientific">Chitinasiproducens palmae</name>
    <dbReference type="NCBI Taxonomy" id="1770053"/>
    <lineage>
        <taxon>Bacteria</taxon>
        <taxon>Pseudomonadati</taxon>
        <taxon>Pseudomonadota</taxon>
        <taxon>Betaproteobacteria</taxon>
        <taxon>Burkholderiales</taxon>
        <taxon>Burkholderiaceae</taxon>
        <taxon>Chitinasiproducens</taxon>
    </lineage>
</organism>
<accession>A0A1H2PUU4</accession>
<sequence length="386" mass="40724">MISNKRIGDEAVSGSGTVFALRGIGLLLLVRWLNSMSDGGFGATLQQIPRSPTAILHLLFILLLLALPGAKPLAGKPFQPLPRWLRQTLRVLSLAGILFVLAAFGSYWWGAGPRALLYVVRDANGWPAVLLVLYAAVAWLCRARPLWRTRAIAGRFAVGRFAVALDAVNAHAVVWDQNRKVGQYPVSALRIQQRRGRLFTRFTLSWTSLAAAGHNRRCIIDTRIASSGERRSADALDAALTRMQTTGATAPDAVAAEVMAADEAVTQAATIDAAAVDAAVMDAAVVDGSVMDTQRSAREGSHAAVADGVVPATASPATQPATPSASQSAPTASLATASDAPALAQDRVDDQIETDPPSARSEPAIPGDRHDLPARAGRPAGFIDPR</sequence>
<feature type="compositionally biased region" description="Low complexity" evidence="1">
    <location>
        <begin position="313"/>
        <end position="345"/>
    </location>
</feature>
<keyword evidence="2" id="KW-0812">Transmembrane</keyword>
<evidence type="ECO:0000313" key="4">
    <source>
        <dbReference type="Proteomes" id="UP000243719"/>
    </source>
</evidence>
<feature type="region of interest" description="Disordered" evidence="1">
    <location>
        <begin position="313"/>
        <end position="386"/>
    </location>
</feature>
<dbReference type="Proteomes" id="UP000243719">
    <property type="component" value="Unassembled WGS sequence"/>
</dbReference>
<feature type="transmembrane region" description="Helical" evidence="2">
    <location>
        <begin position="53"/>
        <end position="70"/>
    </location>
</feature>
<reference evidence="4" key="1">
    <citation type="submission" date="2016-09" db="EMBL/GenBank/DDBJ databases">
        <authorList>
            <person name="Varghese N."/>
            <person name="Submissions S."/>
        </authorList>
    </citation>
    <scope>NUCLEOTIDE SEQUENCE [LARGE SCALE GENOMIC DNA]</scope>
    <source>
        <strain evidence="4">JS23</strain>
    </source>
</reference>
<dbReference type="EMBL" id="FNLO01000014">
    <property type="protein sequence ID" value="SDV51005.1"/>
    <property type="molecule type" value="Genomic_DNA"/>
</dbReference>
<gene>
    <name evidence="3" type="ORF">SAMN05216551_114102</name>
</gene>
<feature type="transmembrane region" description="Helical" evidence="2">
    <location>
        <begin position="91"/>
        <end position="111"/>
    </location>
</feature>
<evidence type="ECO:0000313" key="3">
    <source>
        <dbReference type="EMBL" id="SDV51005.1"/>
    </source>
</evidence>
<proteinExistence type="predicted"/>
<feature type="transmembrane region" description="Helical" evidence="2">
    <location>
        <begin position="123"/>
        <end position="141"/>
    </location>
</feature>
<dbReference type="AlphaFoldDB" id="A0A1H2PUU4"/>
<protein>
    <submittedName>
        <fullName evidence="3">Uncharacterized protein</fullName>
    </submittedName>
</protein>
<dbReference type="RefSeq" id="WP_211435386.1">
    <property type="nucleotide sequence ID" value="NZ_FNLO01000014.1"/>
</dbReference>
<feature type="transmembrane region" description="Helical" evidence="2">
    <location>
        <begin position="12"/>
        <end position="33"/>
    </location>
</feature>
<evidence type="ECO:0000256" key="2">
    <source>
        <dbReference type="SAM" id="Phobius"/>
    </source>
</evidence>
<name>A0A1H2PUU4_9BURK</name>
<keyword evidence="2" id="KW-0472">Membrane</keyword>